<dbReference type="Pfam" id="PF00702">
    <property type="entry name" value="Hydrolase"/>
    <property type="match status" value="1"/>
</dbReference>
<dbReference type="STRING" id="315358.SERIO_v1c11400"/>
<dbReference type="KEGG" id="seri:SERIO_v1c11400"/>
<dbReference type="InterPro" id="IPR023299">
    <property type="entry name" value="ATPase_P-typ_cyto_dom_N"/>
</dbReference>
<protein>
    <submittedName>
        <fullName evidence="12">Copper transporter ATPase</fullName>
    </submittedName>
</protein>
<feature type="transmembrane region" description="Helical" evidence="10">
    <location>
        <begin position="628"/>
        <end position="650"/>
    </location>
</feature>
<evidence type="ECO:0000256" key="2">
    <source>
        <dbReference type="ARBA" id="ARBA00006024"/>
    </source>
</evidence>
<dbReference type="SFLD" id="SFLDG00002">
    <property type="entry name" value="C1.7:_P-type_atpase_like"/>
    <property type="match status" value="1"/>
</dbReference>
<feature type="transmembrane region" description="Helical" evidence="10">
    <location>
        <begin position="90"/>
        <end position="108"/>
    </location>
</feature>
<feature type="transmembrane region" description="Helical" evidence="10">
    <location>
        <begin position="114"/>
        <end position="133"/>
    </location>
</feature>
<dbReference type="PRINTS" id="PR00119">
    <property type="entry name" value="CATATPASE"/>
</dbReference>
<sequence length="657" mass="73136">MQRSQQQVKINLVKTKLTKREKRQLGEMIIAIILTIPLLLSMIPVFPFTYLTNPWLQLVLATIVIVYPGRGYYKNMYNEIFRWHQLEMNTLIGLGTLLAYGYSIYLIITPQHYHLFFETAATIITILLIGNFVSNRIQKKVSQGIEQIVTLKADEANLVDKNKNIKVINTNDVQVNDQLLVRKGEKIPVDGVIIEGIGYLNEAMLTGETKLIEKQLGDEIIGGTVNAGEAFYMEAKKVGSETVLANILKKVQEIQSQKPKLQRIADRIAKWFTPFILLVAVIAFVVQYFHFYPNDLSHAINIAIAVIVIACPCALGIATPLAVAIGTNKAVKEGVLFNNAEVFEKITKLDAIAFDKTGTITTGELTIKRILGPVDNYPYIYNLEKLSSHPIAKSIIRYFSTPLPEIKFSNVSETAGLGISGQYDNQEYLLTSYKKTLTTYYIDPSLKAEVERLATDSPILIALVVNNTISNVLFLADTIREDAKQTIANFKKHGIGVYMISGDNLATTARIAKEVGITNYYANVSPIDKANIIKEIQSNNKTVGYVGDGINDIVALEQSDFGISMGQGSEVAIQASDITIIKPDIFNIYKALVATKLTRKIIWWNFFWAFGYNLVTIPLAIVGFIPPIVGAIVMGVSDITVLTNSLIFYLRKVNFDK</sequence>
<dbReference type="InterPro" id="IPR044492">
    <property type="entry name" value="P_typ_ATPase_HD_dom"/>
</dbReference>
<keyword evidence="4 10" id="KW-0479">Metal-binding</keyword>
<dbReference type="SUPFAM" id="SSF81665">
    <property type="entry name" value="Calcium ATPase, transmembrane domain M"/>
    <property type="match status" value="1"/>
</dbReference>
<dbReference type="Gene3D" id="2.70.150.10">
    <property type="entry name" value="Calcium-transporting ATPase, cytoplasmic transduction domain A"/>
    <property type="match status" value="1"/>
</dbReference>
<organism evidence="12 13">
    <name type="scientific">Spiroplasma eriocheiris</name>
    <dbReference type="NCBI Taxonomy" id="315358"/>
    <lineage>
        <taxon>Bacteria</taxon>
        <taxon>Bacillati</taxon>
        <taxon>Mycoplasmatota</taxon>
        <taxon>Mollicutes</taxon>
        <taxon>Entomoplasmatales</taxon>
        <taxon>Spiroplasmataceae</taxon>
        <taxon>Spiroplasma</taxon>
    </lineage>
</organism>
<keyword evidence="6 10" id="KW-0067">ATP-binding</keyword>
<evidence type="ECO:0000256" key="1">
    <source>
        <dbReference type="ARBA" id="ARBA00004127"/>
    </source>
</evidence>
<feature type="transmembrane region" description="Helical" evidence="10">
    <location>
        <begin position="268"/>
        <end position="290"/>
    </location>
</feature>
<keyword evidence="10" id="KW-1003">Cell membrane</keyword>
<dbReference type="NCBIfam" id="TIGR01494">
    <property type="entry name" value="ATPase_P-type"/>
    <property type="match status" value="1"/>
</dbReference>
<evidence type="ECO:0000256" key="4">
    <source>
        <dbReference type="ARBA" id="ARBA00022723"/>
    </source>
</evidence>
<dbReference type="Proteomes" id="UP000035661">
    <property type="component" value="Chromosome"/>
</dbReference>
<feature type="transmembrane region" description="Helical" evidence="10">
    <location>
        <begin position="602"/>
        <end position="622"/>
    </location>
</feature>
<dbReference type="NCBIfam" id="TIGR01525">
    <property type="entry name" value="ATPase-IB_hvy"/>
    <property type="match status" value="1"/>
</dbReference>
<evidence type="ECO:0000256" key="6">
    <source>
        <dbReference type="ARBA" id="ARBA00022840"/>
    </source>
</evidence>
<keyword evidence="13" id="KW-1185">Reference proteome</keyword>
<dbReference type="GO" id="GO:0012505">
    <property type="term" value="C:endomembrane system"/>
    <property type="evidence" value="ECO:0007669"/>
    <property type="project" value="UniProtKB-SubCell"/>
</dbReference>
<dbReference type="InterPro" id="IPR018303">
    <property type="entry name" value="ATPase_P-typ_P_site"/>
</dbReference>
<gene>
    <name evidence="12" type="primary">copA</name>
    <name evidence="12" type="ORF">SERIO_v1c11400</name>
</gene>
<keyword evidence="3 10" id="KW-0812">Transmembrane</keyword>
<keyword evidence="7" id="KW-1278">Translocase</keyword>
<feature type="domain" description="P-type ATPase A" evidence="11">
    <location>
        <begin position="152"/>
        <end position="252"/>
    </location>
</feature>
<dbReference type="EMBL" id="CP011856">
    <property type="protein sequence ID" value="AKM54693.1"/>
    <property type="molecule type" value="Genomic_DNA"/>
</dbReference>
<dbReference type="SFLD" id="SFLDF00027">
    <property type="entry name" value="p-type_atpase"/>
    <property type="match status" value="1"/>
</dbReference>
<name>A0A0H3XIH8_9MOLU</name>
<dbReference type="RefSeq" id="WP_047791874.1">
    <property type="nucleotide sequence ID" value="NZ_CP011856.1"/>
</dbReference>
<feature type="transmembrane region" description="Helical" evidence="10">
    <location>
        <begin position="25"/>
        <end position="46"/>
    </location>
</feature>
<dbReference type="InterPro" id="IPR036412">
    <property type="entry name" value="HAD-like_sf"/>
</dbReference>
<dbReference type="Pfam" id="PF00122">
    <property type="entry name" value="E1-E2_ATPase"/>
    <property type="match status" value="1"/>
</dbReference>
<dbReference type="GO" id="GO:0055070">
    <property type="term" value="P:copper ion homeostasis"/>
    <property type="evidence" value="ECO:0007669"/>
    <property type="project" value="TreeGrafter"/>
</dbReference>
<keyword evidence="5 10" id="KW-0547">Nucleotide-binding</keyword>
<evidence type="ECO:0000256" key="9">
    <source>
        <dbReference type="ARBA" id="ARBA00023136"/>
    </source>
</evidence>
<dbReference type="InterPro" id="IPR008250">
    <property type="entry name" value="ATPase_P-typ_transduc_dom_A_sf"/>
</dbReference>
<dbReference type="Gene3D" id="3.40.50.1000">
    <property type="entry name" value="HAD superfamily/HAD-like"/>
    <property type="match status" value="1"/>
</dbReference>
<accession>A0A0H3XIH8</accession>
<evidence type="ECO:0000313" key="13">
    <source>
        <dbReference type="Proteomes" id="UP000035661"/>
    </source>
</evidence>
<reference evidence="12 13" key="1">
    <citation type="journal article" date="2015" name="Genome Biol. Evol.">
        <title>Found and Lost: The Fates of Horizontally Acquired Genes in Arthropod-Symbiotic Spiroplasma.</title>
        <authorList>
            <person name="Lo W.S."/>
            <person name="Gasparich G.E."/>
            <person name="Kuo C.H."/>
        </authorList>
    </citation>
    <scope>NUCLEOTIDE SEQUENCE [LARGE SCALE GENOMIC DNA]</scope>
    <source>
        <strain evidence="13">TDA-040725-5</strain>
    </source>
</reference>
<feature type="transmembrane region" description="Helical" evidence="10">
    <location>
        <begin position="302"/>
        <end position="325"/>
    </location>
</feature>
<dbReference type="InterPro" id="IPR023298">
    <property type="entry name" value="ATPase_P-typ_TM_dom_sf"/>
</dbReference>
<dbReference type="InterPro" id="IPR023214">
    <property type="entry name" value="HAD_sf"/>
</dbReference>
<dbReference type="SUPFAM" id="SSF81660">
    <property type="entry name" value="Metal cation-transporting ATPase, ATP-binding domain N"/>
    <property type="match status" value="1"/>
</dbReference>
<evidence type="ECO:0000313" key="12">
    <source>
        <dbReference type="EMBL" id="AKM54693.1"/>
    </source>
</evidence>
<comment type="similarity">
    <text evidence="2 10">Belongs to the cation transport ATPase (P-type) (TC 3.A.3) family. Type IB subfamily.</text>
</comment>
<dbReference type="GO" id="GO:0005886">
    <property type="term" value="C:plasma membrane"/>
    <property type="evidence" value="ECO:0007669"/>
    <property type="project" value="UniProtKB-SubCell"/>
</dbReference>
<evidence type="ECO:0000256" key="5">
    <source>
        <dbReference type="ARBA" id="ARBA00022741"/>
    </source>
</evidence>
<proteinExistence type="inferred from homology"/>
<evidence type="ECO:0000256" key="3">
    <source>
        <dbReference type="ARBA" id="ARBA00022692"/>
    </source>
</evidence>
<dbReference type="InterPro" id="IPR027256">
    <property type="entry name" value="P-typ_ATPase_IB"/>
</dbReference>
<dbReference type="PATRIC" id="fig|743698.3.peg.1151"/>
<dbReference type="GO" id="GO:0005507">
    <property type="term" value="F:copper ion binding"/>
    <property type="evidence" value="ECO:0007669"/>
    <property type="project" value="TreeGrafter"/>
</dbReference>
<comment type="subcellular location">
    <subcellularLocation>
        <location evidence="10">Cell membrane</location>
    </subcellularLocation>
    <subcellularLocation>
        <location evidence="1">Endomembrane system</location>
        <topology evidence="1">Multi-pass membrane protein</topology>
    </subcellularLocation>
</comment>
<dbReference type="GO" id="GO:0043682">
    <property type="term" value="F:P-type divalent copper transporter activity"/>
    <property type="evidence" value="ECO:0007669"/>
    <property type="project" value="TreeGrafter"/>
</dbReference>
<evidence type="ECO:0000256" key="7">
    <source>
        <dbReference type="ARBA" id="ARBA00022967"/>
    </source>
</evidence>
<evidence type="ECO:0000256" key="8">
    <source>
        <dbReference type="ARBA" id="ARBA00022989"/>
    </source>
</evidence>
<keyword evidence="9 10" id="KW-0472">Membrane</keyword>
<dbReference type="NCBIfam" id="TIGR01511">
    <property type="entry name" value="ATPase-IB1_Cu"/>
    <property type="match status" value="1"/>
</dbReference>
<dbReference type="Gene3D" id="3.40.1110.10">
    <property type="entry name" value="Calcium-transporting ATPase, cytoplasmic domain N"/>
    <property type="match status" value="1"/>
</dbReference>
<dbReference type="InterPro" id="IPR001757">
    <property type="entry name" value="P_typ_ATPase"/>
</dbReference>
<keyword evidence="8 10" id="KW-1133">Transmembrane helix</keyword>
<dbReference type="Gene3D" id="1.20.1110.10">
    <property type="entry name" value="Calcium-transporting ATPase, transmembrane domain"/>
    <property type="match status" value="1"/>
</dbReference>
<dbReference type="SFLD" id="SFLDS00003">
    <property type="entry name" value="Haloacid_Dehalogenase"/>
    <property type="match status" value="1"/>
</dbReference>
<dbReference type="GO" id="GO:0005524">
    <property type="term" value="F:ATP binding"/>
    <property type="evidence" value="ECO:0007669"/>
    <property type="project" value="UniProtKB-UniRule"/>
</dbReference>
<evidence type="ECO:0000259" key="11">
    <source>
        <dbReference type="Pfam" id="PF00122"/>
    </source>
</evidence>
<dbReference type="AlphaFoldDB" id="A0A0H3XIH8"/>
<feature type="transmembrane region" description="Helical" evidence="10">
    <location>
        <begin position="52"/>
        <end position="69"/>
    </location>
</feature>
<dbReference type="InterPro" id="IPR059000">
    <property type="entry name" value="ATPase_P-type_domA"/>
</dbReference>
<dbReference type="GO" id="GO:0016887">
    <property type="term" value="F:ATP hydrolysis activity"/>
    <property type="evidence" value="ECO:0007669"/>
    <property type="project" value="InterPro"/>
</dbReference>
<dbReference type="PANTHER" id="PTHR43520">
    <property type="entry name" value="ATP7, ISOFORM B"/>
    <property type="match status" value="1"/>
</dbReference>
<reference evidence="13" key="2">
    <citation type="submission" date="2015-06" db="EMBL/GenBank/DDBJ databases">
        <title>Complete genome sequence of Spiroplasma eriocheiris TDA-040725-5 (DSM 21848).</title>
        <authorList>
            <person name="Lo W.-S."/>
            <person name="Kuo C.-H."/>
        </authorList>
    </citation>
    <scope>NUCLEOTIDE SEQUENCE [LARGE SCALE GENOMIC DNA]</scope>
    <source>
        <strain evidence="13">TDA-040725-5</strain>
    </source>
</reference>
<dbReference type="PROSITE" id="PS00154">
    <property type="entry name" value="ATPASE_E1_E2"/>
    <property type="match status" value="1"/>
</dbReference>
<dbReference type="PANTHER" id="PTHR43520:SF8">
    <property type="entry name" value="P-TYPE CU(+) TRANSPORTER"/>
    <property type="match status" value="1"/>
</dbReference>
<evidence type="ECO:0000256" key="10">
    <source>
        <dbReference type="RuleBase" id="RU362081"/>
    </source>
</evidence>
<dbReference type="SUPFAM" id="SSF81653">
    <property type="entry name" value="Calcium ATPase, transduction domain A"/>
    <property type="match status" value="1"/>
</dbReference>
<dbReference type="SUPFAM" id="SSF56784">
    <property type="entry name" value="HAD-like"/>
    <property type="match status" value="1"/>
</dbReference>